<reference evidence="3" key="1">
    <citation type="submission" date="2022-05" db="EMBL/GenBank/DDBJ databases">
        <title>Sphingomonas sp. strain RMG20 Genome sequencing and assembly.</title>
        <authorList>
            <person name="Kim I."/>
        </authorList>
    </citation>
    <scope>NUCLEOTIDE SEQUENCE</scope>
    <source>
        <strain evidence="3">RMG20</strain>
    </source>
</reference>
<evidence type="ECO:0000256" key="2">
    <source>
        <dbReference type="SAM" id="SignalP"/>
    </source>
</evidence>
<name>A0ABY4TWH4_9SPHN</name>
<proteinExistence type="predicted"/>
<accession>A0ABY4TWH4</accession>
<dbReference type="EMBL" id="CP098401">
    <property type="protein sequence ID" value="URW74886.1"/>
    <property type="molecule type" value="Genomic_DNA"/>
</dbReference>
<keyword evidence="2" id="KW-0732">Signal</keyword>
<protein>
    <submittedName>
        <fullName evidence="3">Uncharacterized protein</fullName>
    </submittedName>
</protein>
<keyword evidence="4" id="KW-1185">Reference proteome</keyword>
<evidence type="ECO:0000256" key="1">
    <source>
        <dbReference type="SAM" id="MobiDB-lite"/>
    </source>
</evidence>
<gene>
    <name evidence="3" type="ORF">M9980_09945</name>
</gene>
<organism evidence="3 4">
    <name type="scientific">Sphingomonas donggukensis</name>
    <dbReference type="NCBI Taxonomy" id="2949093"/>
    <lineage>
        <taxon>Bacteria</taxon>
        <taxon>Pseudomonadati</taxon>
        <taxon>Pseudomonadota</taxon>
        <taxon>Alphaproteobacteria</taxon>
        <taxon>Sphingomonadales</taxon>
        <taxon>Sphingomonadaceae</taxon>
        <taxon>Sphingomonas</taxon>
    </lineage>
</organism>
<evidence type="ECO:0000313" key="4">
    <source>
        <dbReference type="Proteomes" id="UP001055580"/>
    </source>
</evidence>
<sequence>MTLAALAAASASLPAAAQQRSTEPASLPALVAMLRTGCADMVTAMTELQARHPDATGAVPDCGGAVAAADGGRFRAMDDAALLASIERMSSDMEALVARGEQLRAQAAAPGRPAATPVAAPAGTRVAPPPASAPGSGTIPAATLTCAWMERIGGIVAGQDFHDELRFSNMGTLTLGANGSYRTAHAAGRYVRAGGDTIRLVSGPFSGAVGHLQRDRSGEPAVYFEREENRDARGVHIVDPGRTSCTVPRR</sequence>
<evidence type="ECO:0000313" key="3">
    <source>
        <dbReference type="EMBL" id="URW74886.1"/>
    </source>
</evidence>
<feature type="region of interest" description="Disordered" evidence="1">
    <location>
        <begin position="107"/>
        <end position="136"/>
    </location>
</feature>
<feature type="compositionally biased region" description="Low complexity" evidence="1">
    <location>
        <begin position="107"/>
        <end position="126"/>
    </location>
</feature>
<feature type="chain" id="PRO_5047390263" evidence="2">
    <location>
        <begin position="18"/>
        <end position="250"/>
    </location>
</feature>
<dbReference type="Proteomes" id="UP001055580">
    <property type="component" value="Chromosome"/>
</dbReference>
<feature type="signal peptide" evidence="2">
    <location>
        <begin position="1"/>
        <end position="17"/>
    </location>
</feature>
<dbReference type="RefSeq" id="WP_250750045.1">
    <property type="nucleotide sequence ID" value="NZ_CP098401.1"/>
</dbReference>